<dbReference type="PROSITE" id="PS51387">
    <property type="entry name" value="FAD_PCMH"/>
    <property type="match status" value="1"/>
</dbReference>
<dbReference type="OrthoDB" id="610608at2759"/>
<dbReference type="AlphaFoldDB" id="K8EXE8"/>
<feature type="domain" description="FAD-binding PCMH-type" evidence="5">
    <location>
        <begin position="299"/>
        <end position="480"/>
    </location>
</feature>
<proteinExistence type="predicted"/>
<dbReference type="Pfam" id="PF01565">
    <property type="entry name" value="FAD_binding_4"/>
    <property type="match status" value="1"/>
</dbReference>
<dbReference type="GeneID" id="19015471"/>
<dbReference type="InterPro" id="IPR006094">
    <property type="entry name" value="Oxid_FAD_bind_N"/>
</dbReference>
<evidence type="ECO:0000259" key="5">
    <source>
        <dbReference type="PROSITE" id="PS51387"/>
    </source>
</evidence>
<feature type="compositionally biased region" description="Low complexity" evidence="4">
    <location>
        <begin position="167"/>
        <end position="180"/>
    </location>
</feature>
<dbReference type="InterPro" id="IPR010031">
    <property type="entry name" value="FAD_lactone_oxidase-like"/>
</dbReference>
<feature type="region of interest" description="Disordered" evidence="4">
    <location>
        <begin position="163"/>
        <end position="188"/>
    </location>
</feature>
<dbReference type="KEGG" id="bpg:Bathy06g04900"/>
<keyword evidence="3" id="KW-0560">Oxidoreductase</keyword>
<dbReference type="GO" id="GO:0016020">
    <property type="term" value="C:membrane"/>
    <property type="evidence" value="ECO:0007669"/>
    <property type="project" value="InterPro"/>
</dbReference>
<dbReference type="Gene3D" id="3.30.465.10">
    <property type="match status" value="1"/>
</dbReference>
<dbReference type="Gene3D" id="3.30.70.2520">
    <property type="match status" value="1"/>
</dbReference>
<dbReference type="Pfam" id="PF04030">
    <property type="entry name" value="ALO"/>
    <property type="match status" value="1"/>
</dbReference>
<feature type="compositionally biased region" description="Gly residues" evidence="4">
    <location>
        <begin position="227"/>
        <end position="242"/>
    </location>
</feature>
<dbReference type="PANTHER" id="PTHR43762">
    <property type="entry name" value="L-GULONOLACTONE OXIDASE"/>
    <property type="match status" value="1"/>
</dbReference>
<dbReference type="InterPro" id="IPR016167">
    <property type="entry name" value="FAD-bd_PCMH_sub1"/>
</dbReference>
<protein>
    <submittedName>
        <fullName evidence="6">L-galactono-1,4-lactone dehydrogenase</fullName>
    </submittedName>
</protein>
<dbReference type="Proteomes" id="UP000198341">
    <property type="component" value="Chromosome 6"/>
</dbReference>
<dbReference type="GO" id="GO:0019853">
    <property type="term" value="P:L-ascorbic acid biosynthetic process"/>
    <property type="evidence" value="ECO:0007669"/>
    <property type="project" value="UniProtKB-UniPathway"/>
</dbReference>
<keyword evidence="7" id="KW-1185">Reference proteome</keyword>
<evidence type="ECO:0000313" key="7">
    <source>
        <dbReference type="Proteomes" id="UP000198341"/>
    </source>
</evidence>
<name>K8EXE8_9CHLO</name>
<dbReference type="GO" id="GO:0003885">
    <property type="term" value="F:D-arabinono-1,4-lactone oxidase activity"/>
    <property type="evidence" value="ECO:0007669"/>
    <property type="project" value="InterPro"/>
</dbReference>
<organism evidence="6 7">
    <name type="scientific">Bathycoccus prasinos</name>
    <dbReference type="NCBI Taxonomy" id="41875"/>
    <lineage>
        <taxon>Eukaryota</taxon>
        <taxon>Viridiplantae</taxon>
        <taxon>Chlorophyta</taxon>
        <taxon>Mamiellophyceae</taxon>
        <taxon>Mamiellales</taxon>
        <taxon>Bathycoccaceae</taxon>
        <taxon>Bathycoccus</taxon>
    </lineage>
</organism>
<dbReference type="NCBIfam" id="TIGR01676">
    <property type="entry name" value="GLDHase"/>
    <property type="match status" value="1"/>
</dbReference>
<dbReference type="UniPathway" id="UPA00132"/>
<evidence type="ECO:0000256" key="3">
    <source>
        <dbReference type="ARBA" id="ARBA00023002"/>
    </source>
</evidence>
<dbReference type="SUPFAM" id="SSF56176">
    <property type="entry name" value="FAD-binding/transporter-associated domain-like"/>
    <property type="match status" value="1"/>
</dbReference>
<dbReference type="RefSeq" id="XP_007512550.1">
    <property type="nucleotide sequence ID" value="XM_007512488.1"/>
</dbReference>
<sequence>MMMMMFYRRQPSRRAFVESIIATTTITTSITTRARDGVAGLVLNNNNNNNNNDNDNTKSSTSGILLINRRGIAGHSNNNRQQQQQNQQQNNSQNQMETYVGGNRARVIPSHQLTLAQTTNPLLYRKLIRKLMPGVPLSKPGERQTVALEDFMKEFQVLHVNRGAAGGMSSSSPSSSATARGGRGGDERDLLVMSKGAKLVGARKRTARFFSPTFDGSSNSTSVEGGNSDGRGGGGGGGGGGEGGDRQHHSKSMWQKYRFYAFMLGCALSFYAYRESVKETENLEKQNYTTEKEYEIENWSGTKKVVVDTFTQPETTEALEAIVRHASLRGKKIRPVGAALSPNGVAFEKEGMVSLALLDKVLHVDEEKKQVTVQPGARVSDVTEALRKYNLTLQNYASIREQQIGGFTQVGAHGTGAKIPPVDATVVRMKLITPSRGVIELGVKEGEEDKKVIDPTFEAAKVGLGSLGVASEITLQCVDAYQLKEDTFTTTPERIEKNHETWIRSYKHVRYMWIPHTDCVVVVGSNPIDSKKKKSLPGFGTVLSYLTTPNERKQNKYRTKPMIDLLKKLDKESAKKAEQENVGFGELRDLLLRIDPLNVDHVKKVNAAEAEFWKRSHGTRVDWSDQILGFDCGGQQHVLEVAFPCGTLEEKGENLVSSANAGVSHPSSLRKDLLFMRDLRKMIAENNIPAHAPIEQRWTSGSSSIMSPSHGEKDSLHSWVGIIMYLPTQVEAEREEITARFTEYGEQMRDALGDEYLLKTHWAKIELEKNMVRRSKQVERLKTAYGKENFRAFRDLRRKFDPKGVLMNELIEGLFESK</sequence>
<dbReference type="PANTHER" id="PTHR43762:SF1">
    <property type="entry name" value="D-ARABINONO-1,4-LACTONE OXIDASE"/>
    <property type="match status" value="1"/>
</dbReference>
<dbReference type="GO" id="GO:0071949">
    <property type="term" value="F:FAD binding"/>
    <property type="evidence" value="ECO:0007669"/>
    <property type="project" value="InterPro"/>
</dbReference>
<dbReference type="InterPro" id="IPR010029">
    <property type="entry name" value="GL_DH"/>
</dbReference>
<comment type="cofactor">
    <cofactor evidence="1">
        <name>FAD</name>
        <dbReference type="ChEBI" id="CHEBI:57692"/>
    </cofactor>
</comment>
<reference evidence="6 7" key="1">
    <citation type="submission" date="2011-10" db="EMBL/GenBank/DDBJ databases">
        <authorList>
            <person name="Genoscope - CEA"/>
        </authorList>
    </citation>
    <scope>NUCLEOTIDE SEQUENCE [LARGE SCALE GENOMIC DNA]</scope>
    <source>
        <strain evidence="6 7">RCC 1105</strain>
    </source>
</reference>
<feature type="compositionally biased region" description="Low complexity" evidence="4">
    <location>
        <begin position="76"/>
        <end position="94"/>
    </location>
</feature>
<dbReference type="InterPro" id="IPR016166">
    <property type="entry name" value="FAD-bd_PCMH"/>
</dbReference>
<evidence type="ECO:0000256" key="2">
    <source>
        <dbReference type="ARBA" id="ARBA00005147"/>
    </source>
</evidence>
<dbReference type="STRING" id="41875.K8EXE8"/>
<feature type="region of interest" description="Disordered" evidence="4">
    <location>
        <begin position="75"/>
        <end position="94"/>
    </location>
</feature>
<dbReference type="InterPro" id="IPR016169">
    <property type="entry name" value="FAD-bd_PCMH_sub2"/>
</dbReference>
<comment type="pathway">
    <text evidence="2">Cofactor biosynthesis; L-ascorbate biosynthesis.</text>
</comment>
<gene>
    <name evidence="6" type="ORF">Bathy06g04900</name>
</gene>
<dbReference type="EMBL" id="FO082273">
    <property type="protein sequence ID" value="CCO17150.1"/>
    <property type="molecule type" value="Genomic_DNA"/>
</dbReference>
<feature type="region of interest" description="Disordered" evidence="4">
    <location>
        <begin position="210"/>
        <end position="249"/>
    </location>
</feature>
<dbReference type="Gene3D" id="3.30.43.10">
    <property type="entry name" value="Uridine Diphospho-n-acetylenolpyruvylglucosamine Reductase, domain 2"/>
    <property type="match status" value="1"/>
</dbReference>
<evidence type="ECO:0000313" key="6">
    <source>
        <dbReference type="EMBL" id="CCO17150.1"/>
    </source>
</evidence>
<dbReference type="GO" id="GO:0016633">
    <property type="term" value="F:galactonolactone dehydrogenase activity"/>
    <property type="evidence" value="ECO:0007669"/>
    <property type="project" value="InterPro"/>
</dbReference>
<accession>K8EXE8</accession>
<dbReference type="eggNOG" id="KOG4730">
    <property type="taxonomic scope" value="Eukaryota"/>
</dbReference>
<dbReference type="InterPro" id="IPR007173">
    <property type="entry name" value="ALO_C"/>
</dbReference>
<feature type="compositionally biased region" description="Polar residues" evidence="4">
    <location>
        <begin position="214"/>
        <end position="224"/>
    </location>
</feature>
<evidence type="ECO:0000256" key="1">
    <source>
        <dbReference type="ARBA" id="ARBA00001974"/>
    </source>
</evidence>
<evidence type="ECO:0000256" key="4">
    <source>
        <dbReference type="SAM" id="MobiDB-lite"/>
    </source>
</evidence>
<dbReference type="InterPro" id="IPR036318">
    <property type="entry name" value="FAD-bd_PCMH-like_sf"/>
</dbReference>